<gene>
    <name evidence="1" type="ORF">NM688_g4532</name>
</gene>
<evidence type="ECO:0000313" key="1">
    <source>
        <dbReference type="EMBL" id="KAJ3551739.1"/>
    </source>
</evidence>
<dbReference type="EMBL" id="JANHOG010000759">
    <property type="protein sequence ID" value="KAJ3551739.1"/>
    <property type="molecule type" value="Genomic_DNA"/>
</dbReference>
<sequence length="235" mass="25840">MPTYARWMSVERLVVLLIAQVFTYIVVEGIKVWPQSTIDTFAALNLAVAGLSNIAVAVITVVDFYRRGAFTSMIVSELCILGVLDILWLSTGAYTASKYSPVSQFCSEIQNLEGVGNVKTACATIQTSIAFSFMNFIMLTVYILMLFILVFVFSQRGVSIWKQSVRETASMTIQVPTAPVDNEYPMQANTPGTLYEPTKYEPTSITMTPTLQSVPYTIVSQNPVQSPTGGNTIQV</sequence>
<name>A0ACC1T2D7_9APHY</name>
<organism evidence="1 2">
    <name type="scientific">Phlebia brevispora</name>
    <dbReference type="NCBI Taxonomy" id="194682"/>
    <lineage>
        <taxon>Eukaryota</taxon>
        <taxon>Fungi</taxon>
        <taxon>Dikarya</taxon>
        <taxon>Basidiomycota</taxon>
        <taxon>Agaricomycotina</taxon>
        <taxon>Agaricomycetes</taxon>
        <taxon>Polyporales</taxon>
        <taxon>Meruliaceae</taxon>
        <taxon>Phlebia</taxon>
    </lineage>
</organism>
<keyword evidence="2" id="KW-1185">Reference proteome</keyword>
<protein>
    <submittedName>
        <fullName evidence="1">Uncharacterized protein</fullName>
    </submittedName>
</protein>
<comment type="caution">
    <text evidence="1">The sequence shown here is derived from an EMBL/GenBank/DDBJ whole genome shotgun (WGS) entry which is preliminary data.</text>
</comment>
<reference evidence="1" key="1">
    <citation type="submission" date="2022-07" db="EMBL/GenBank/DDBJ databases">
        <title>Genome Sequence of Phlebia brevispora.</title>
        <authorList>
            <person name="Buettner E."/>
        </authorList>
    </citation>
    <scope>NUCLEOTIDE SEQUENCE</scope>
    <source>
        <strain evidence="1">MPL23</strain>
    </source>
</reference>
<evidence type="ECO:0000313" key="2">
    <source>
        <dbReference type="Proteomes" id="UP001148662"/>
    </source>
</evidence>
<proteinExistence type="predicted"/>
<accession>A0ACC1T2D7</accession>
<dbReference type="Proteomes" id="UP001148662">
    <property type="component" value="Unassembled WGS sequence"/>
</dbReference>